<feature type="transmembrane region" description="Helical" evidence="5">
    <location>
        <begin position="154"/>
        <end position="175"/>
    </location>
</feature>
<dbReference type="InterPro" id="IPR002110">
    <property type="entry name" value="Ankyrin_rpt"/>
</dbReference>
<dbReference type="EnsemblMetazoa" id="PPA05169.1">
    <property type="protein sequence ID" value="PPA05169.1"/>
    <property type="gene ID" value="WBGene00094723"/>
</dbReference>
<keyword evidence="2 3" id="KW-0040">ANK repeat</keyword>
<accession>A0A8R1U6T2</accession>
<dbReference type="SMART" id="SM00248">
    <property type="entry name" value="ANK"/>
    <property type="match status" value="8"/>
</dbReference>
<evidence type="ECO:0000256" key="1">
    <source>
        <dbReference type="ARBA" id="ARBA00022737"/>
    </source>
</evidence>
<dbReference type="Pfam" id="PF12796">
    <property type="entry name" value="Ank_2"/>
    <property type="match status" value="1"/>
</dbReference>
<proteinExistence type="predicted"/>
<evidence type="ECO:0000313" key="7">
    <source>
        <dbReference type="Proteomes" id="UP000005239"/>
    </source>
</evidence>
<dbReference type="PROSITE" id="PS50088">
    <property type="entry name" value="ANK_REPEAT"/>
    <property type="match status" value="2"/>
</dbReference>
<keyword evidence="5" id="KW-1133">Transmembrane helix</keyword>
<dbReference type="AlphaFoldDB" id="A0A8R1U6T2"/>
<protein>
    <submittedName>
        <fullName evidence="6">ANK_REP_REGION domain-containing protein</fullName>
    </submittedName>
</protein>
<dbReference type="Proteomes" id="UP000005239">
    <property type="component" value="Unassembled WGS sequence"/>
</dbReference>
<gene>
    <name evidence="6" type="primary">WBGene00094723</name>
</gene>
<feature type="transmembrane region" description="Helical" evidence="5">
    <location>
        <begin position="94"/>
        <end position="117"/>
    </location>
</feature>
<keyword evidence="5" id="KW-0812">Transmembrane</keyword>
<keyword evidence="1" id="KW-0677">Repeat</keyword>
<dbReference type="Gene3D" id="1.25.40.20">
    <property type="entry name" value="Ankyrin repeat-containing domain"/>
    <property type="match status" value="3"/>
</dbReference>
<sequence length="1123" mass="124356">MFTEIMEEQPEKSVPFARGLLMGGGLLGLHKIYINQLPEAFIRLSTLGVGLVGLFYDSFTIAPDVDNFNDTREKKGAKKNNNVAGHIPFSMSRFVYSLLYACWLGFLAWAAASLTYAKHDGKGGRMMAGLTIAVTLGVYIAGNCGGQRRTLYEIFFTVSGVLPVVMGPLVGWGPLQAVAAASSIGTIVGNRTAKRVEASEESTRLTKVHFVLWTSVFLMNTVLLVDGLDRQCLRRETEDVEAFLGSVVSDSSAVKMACLLQRVHNRVSNWCQIDRYAQDERPRTSTRVVRITSPDETRKRFETNSDSPLQIKFIPLSKREPQYLQYMGVQPGVSSPAWVEHLSGAIVDCVQASMLEASPLSSDVTLKKKCAETRRKKKSGLKKEEAARLGLITKSCDALRLMSGSTLEKPEVRDSDKMSMLEAAMDSDTEEVMKYIREGRVHVDDYDDDRVTALQVAAATGNVQLVTALLEHGADIDFCNQVGMTAFHQACREGNLKVIEVLLQRGADIHRLTYLGSSALTLAASGGHDQIVKKLINLTVKTSGFDAYSPTMATPLIAAAFRGNAVSLSHLVKIGKANINEVAERLLNLSPLTCAVFCSTRPMIACLLELEADPHQSALRGKTAMWLADYQKRHDIVELFNDHTSKRKIPTETKDLRQLILEGDLVKMSKAIERKEIVQDGVPPTVFSTLAGSLTALRHMLVQLDQPVTDAESKLALDSLMVAALLRDHEFVELLLSNGASTSAMNNLGQTAWDLYLASFEDADDAVRLALSPYSPKKQSVFRLSGGAGPLTKMLSSSRHKFGMHDRSDSQAAAIRMREMYEMRKATWPMVGRNHRKLLLAGDLILGRREWSKRREKHNLNRIIDVARSMTEESQSFAAVCFFDLYNRDTEPRGSQTVDSDQLPKDVLDLAVHRSSSYGFRGRKVESQQMQQQTLYSPLITRSPYPSSRFSMTRSPGVSGSGDPLLDVPQQTRIRRSETTGGGTPHRTTPRMIKKSRDSISSVDSLGSARSLAISSNSLIPLEESSSTLRSFRSTPHLVGVVPPRRNSPYSTRVTRGEALMPGSAMQELKRMGFTHLVNIFEDQDVTEYQLTQTFDEEDFKKMGITSKEDIDALKAIQIKFTR</sequence>
<evidence type="ECO:0000256" key="3">
    <source>
        <dbReference type="PROSITE-ProRule" id="PRU00023"/>
    </source>
</evidence>
<evidence type="ECO:0000256" key="5">
    <source>
        <dbReference type="SAM" id="Phobius"/>
    </source>
</evidence>
<reference evidence="7" key="1">
    <citation type="journal article" date="2008" name="Nat. Genet.">
        <title>The Pristionchus pacificus genome provides a unique perspective on nematode lifestyle and parasitism.</title>
        <authorList>
            <person name="Dieterich C."/>
            <person name="Clifton S.W."/>
            <person name="Schuster L.N."/>
            <person name="Chinwalla A."/>
            <person name="Delehaunty K."/>
            <person name="Dinkelacker I."/>
            <person name="Fulton L."/>
            <person name="Fulton R."/>
            <person name="Godfrey J."/>
            <person name="Minx P."/>
            <person name="Mitreva M."/>
            <person name="Roeseler W."/>
            <person name="Tian H."/>
            <person name="Witte H."/>
            <person name="Yang S.P."/>
            <person name="Wilson R.K."/>
            <person name="Sommer R.J."/>
        </authorList>
    </citation>
    <scope>NUCLEOTIDE SEQUENCE [LARGE SCALE GENOMIC DNA]</scope>
    <source>
        <strain evidence="7">PS312</strain>
    </source>
</reference>
<evidence type="ECO:0000256" key="4">
    <source>
        <dbReference type="SAM" id="MobiDB-lite"/>
    </source>
</evidence>
<dbReference type="PANTHER" id="PTHR24198:SF165">
    <property type="entry name" value="ANKYRIN REPEAT-CONTAINING PROTEIN-RELATED"/>
    <property type="match status" value="1"/>
</dbReference>
<dbReference type="InterPro" id="IPR036770">
    <property type="entry name" value="Ankyrin_rpt-contain_sf"/>
</dbReference>
<feature type="repeat" description="ANK" evidence="3">
    <location>
        <begin position="482"/>
        <end position="514"/>
    </location>
</feature>
<keyword evidence="5" id="KW-0472">Membrane</keyword>
<feature type="transmembrane region" description="Helical" evidence="5">
    <location>
        <begin position="123"/>
        <end position="142"/>
    </location>
</feature>
<feature type="repeat" description="ANK" evidence="3">
    <location>
        <begin position="449"/>
        <end position="481"/>
    </location>
</feature>
<evidence type="ECO:0000256" key="2">
    <source>
        <dbReference type="ARBA" id="ARBA00023043"/>
    </source>
</evidence>
<name>A0A8R1U6T2_PRIPA</name>
<evidence type="ECO:0000313" key="6">
    <source>
        <dbReference type="EnsemblMetazoa" id="PPA05169.1"/>
    </source>
</evidence>
<keyword evidence="7" id="KW-1185">Reference proteome</keyword>
<organism evidence="6 7">
    <name type="scientific">Pristionchus pacificus</name>
    <name type="common">Parasitic nematode worm</name>
    <dbReference type="NCBI Taxonomy" id="54126"/>
    <lineage>
        <taxon>Eukaryota</taxon>
        <taxon>Metazoa</taxon>
        <taxon>Ecdysozoa</taxon>
        <taxon>Nematoda</taxon>
        <taxon>Chromadorea</taxon>
        <taxon>Rhabditida</taxon>
        <taxon>Rhabditina</taxon>
        <taxon>Diplogasteromorpha</taxon>
        <taxon>Diplogasteroidea</taxon>
        <taxon>Neodiplogasteridae</taxon>
        <taxon>Pristionchus</taxon>
    </lineage>
</organism>
<dbReference type="PROSITE" id="PS50297">
    <property type="entry name" value="ANK_REP_REGION"/>
    <property type="match status" value="2"/>
</dbReference>
<reference evidence="6" key="2">
    <citation type="submission" date="2022-06" db="UniProtKB">
        <authorList>
            <consortium name="EnsemblMetazoa"/>
        </authorList>
    </citation>
    <scope>IDENTIFICATION</scope>
    <source>
        <strain evidence="6">PS312</strain>
    </source>
</reference>
<dbReference type="PANTHER" id="PTHR24198">
    <property type="entry name" value="ANKYRIN REPEAT AND PROTEIN KINASE DOMAIN-CONTAINING PROTEIN"/>
    <property type="match status" value="1"/>
</dbReference>
<dbReference type="SUPFAM" id="SSF48403">
    <property type="entry name" value="Ankyrin repeat"/>
    <property type="match status" value="2"/>
</dbReference>
<feature type="region of interest" description="Disordered" evidence="4">
    <location>
        <begin position="975"/>
        <end position="998"/>
    </location>
</feature>